<dbReference type="Proteomes" id="UP000598297">
    <property type="component" value="Unassembled WGS sequence"/>
</dbReference>
<keyword evidence="3" id="KW-1133">Transmembrane helix</keyword>
<evidence type="ECO:0000313" key="6">
    <source>
        <dbReference type="Proteomes" id="UP000598297"/>
    </source>
</evidence>
<dbReference type="RefSeq" id="WP_161704355.1">
    <property type="nucleotide sequence ID" value="NZ_JAAAHS010000409.1"/>
</dbReference>
<keyword evidence="3" id="KW-0472">Membrane</keyword>
<keyword evidence="3" id="KW-0812">Transmembrane</keyword>
<sequence length="349" mass="37358">MHPTPSRRSRHARRTHRRTGRRTRRRVLRYGGGLLCAAVVLGGLALYQRLDGNLATTDIDSRLGSDRPPRGAGSALNLLVLGSDSRAGANRSYGSHISGARSDTALLVHLADGRKEASVISVPRDTIVDRPPCPAPNGGSTPAASAAMFNTAYSVGGSTCTVKTLEAMSGVRIDHVMEVDFTGFKDLVDAVGGVRMSIPEDIHDPKSDLDLTQGTHRLRGEQALALVRTRYGVGDGSDLGRIELQQKFLAALTREFAAGRLVADPVRLYKVADAATSALTTDKDLGSVRALTGLARTLGAVEPDAVDFRTLPVRPWPKDPNRVVADTPAARDLWKAIRRDTKLPPAQPS</sequence>
<accession>A0A964XP02</accession>
<evidence type="ECO:0000256" key="3">
    <source>
        <dbReference type="SAM" id="Phobius"/>
    </source>
</evidence>
<name>A0A964XP02_9ACTN</name>
<dbReference type="EMBL" id="JAAAHS010000409">
    <property type="protein sequence ID" value="NBE56035.1"/>
    <property type="molecule type" value="Genomic_DNA"/>
</dbReference>
<dbReference type="PANTHER" id="PTHR33392">
    <property type="entry name" value="POLYISOPRENYL-TEICHOIC ACID--PEPTIDOGLYCAN TEICHOIC ACID TRANSFERASE TAGU"/>
    <property type="match status" value="1"/>
</dbReference>
<dbReference type="Gene3D" id="3.40.630.190">
    <property type="entry name" value="LCP protein"/>
    <property type="match status" value="1"/>
</dbReference>
<evidence type="ECO:0000256" key="2">
    <source>
        <dbReference type="SAM" id="MobiDB-lite"/>
    </source>
</evidence>
<organism evidence="5 6">
    <name type="scientific">Streptomyces boluensis</name>
    <dbReference type="NCBI Taxonomy" id="1775135"/>
    <lineage>
        <taxon>Bacteria</taxon>
        <taxon>Bacillati</taxon>
        <taxon>Actinomycetota</taxon>
        <taxon>Actinomycetes</taxon>
        <taxon>Kitasatosporales</taxon>
        <taxon>Streptomycetaceae</taxon>
        <taxon>Streptomyces</taxon>
    </lineage>
</organism>
<comment type="similarity">
    <text evidence="1">Belongs to the LytR/CpsA/Psr (LCP) family.</text>
</comment>
<dbReference type="InterPro" id="IPR050922">
    <property type="entry name" value="LytR/CpsA/Psr_CW_biosynth"/>
</dbReference>
<feature type="region of interest" description="Disordered" evidence="2">
    <location>
        <begin position="1"/>
        <end position="23"/>
    </location>
</feature>
<dbReference type="InterPro" id="IPR004474">
    <property type="entry name" value="LytR_CpsA_psr"/>
</dbReference>
<feature type="domain" description="Cell envelope-related transcriptional attenuator" evidence="4">
    <location>
        <begin position="101"/>
        <end position="256"/>
    </location>
</feature>
<dbReference type="PANTHER" id="PTHR33392:SF6">
    <property type="entry name" value="POLYISOPRENYL-TEICHOIC ACID--PEPTIDOGLYCAN TEICHOIC ACID TRANSFERASE TAGU"/>
    <property type="match status" value="1"/>
</dbReference>
<evidence type="ECO:0000259" key="4">
    <source>
        <dbReference type="Pfam" id="PF03816"/>
    </source>
</evidence>
<evidence type="ECO:0000256" key="1">
    <source>
        <dbReference type="ARBA" id="ARBA00006068"/>
    </source>
</evidence>
<keyword evidence="6" id="KW-1185">Reference proteome</keyword>
<proteinExistence type="inferred from homology"/>
<reference evidence="5" key="1">
    <citation type="submission" date="2020-01" db="EMBL/GenBank/DDBJ databases">
        <title>Whole-genome analyses of novel actinobacteria.</title>
        <authorList>
            <person name="Sahin N."/>
        </authorList>
    </citation>
    <scope>NUCLEOTIDE SEQUENCE</scope>
    <source>
        <strain evidence="5">YC537</strain>
    </source>
</reference>
<dbReference type="OrthoDB" id="9782542at2"/>
<feature type="transmembrane region" description="Helical" evidence="3">
    <location>
        <begin position="27"/>
        <end position="47"/>
    </location>
</feature>
<dbReference type="AlphaFoldDB" id="A0A964XP02"/>
<protein>
    <submittedName>
        <fullName evidence="5">LytR family transcriptional regulator</fullName>
    </submittedName>
</protein>
<evidence type="ECO:0000313" key="5">
    <source>
        <dbReference type="EMBL" id="NBE56035.1"/>
    </source>
</evidence>
<comment type="caution">
    <text evidence="5">The sequence shown here is derived from an EMBL/GenBank/DDBJ whole genome shotgun (WGS) entry which is preliminary data.</text>
</comment>
<dbReference type="Pfam" id="PF03816">
    <property type="entry name" value="LytR_cpsA_psr"/>
    <property type="match status" value="1"/>
</dbReference>
<dbReference type="NCBIfam" id="TIGR00350">
    <property type="entry name" value="lytR_cpsA_psr"/>
    <property type="match status" value="1"/>
</dbReference>
<gene>
    <name evidence="5" type="ORF">GUY60_32285</name>
</gene>